<comment type="caution">
    <text evidence="2">The sequence shown here is derived from an EMBL/GenBank/DDBJ whole genome shotgun (WGS) entry which is preliminary data.</text>
</comment>
<dbReference type="NCBIfam" id="TIGR00689">
    <property type="entry name" value="rpiB_lacA_lacB"/>
    <property type="match status" value="1"/>
</dbReference>
<dbReference type="PIRSF" id="PIRSF005384">
    <property type="entry name" value="RpiB_LacA_B"/>
    <property type="match status" value="1"/>
</dbReference>
<gene>
    <name evidence="2" type="ORF">A2755_01330</name>
</gene>
<evidence type="ECO:0008006" key="4">
    <source>
        <dbReference type="Google" id="ProtNLM"/>
    </source>
</evidence>
<dbReference type="PANTHER" id="PTHR30345">
    <property type="entry name" value="RIBOSE-5-PHOSPHATE ISOMERASE B"/>
    <property type="match status" value="1"/>
</dbReference>
<dbReference type="PANTHER" id="PTHR30345:SF0">
    <property type="entry name" value="DNA DAMAGE-REPAIR_TOLERATION PROTEIN DRT102"/>
    <property type="match status" value="1"/>
</dbReference>
<reference evidence="2 3" key="1">
    <citation type="journal article" date="2016" name="Nat. Commun.">
        <title>Thousands of microbial genomes shed light on interconnected biogeochemical processes in an aquifer system.</title>
        <authorList>
            <person name="Anantharaman K."/>
            <person name="Brown C.T."/>
            <person name="Hug L.A."/>
            <person name="Sharon I."/>
            <person name="Castelle C.J."/>
            <person name="Probst A.J."/>
            <person name="Thomas B.C."/>
            <person name="Singh A."/>
            <person name="Wilkins M.J."/>
            <person name="Karaoz U."/>
            <person name="Brodie E.L."/>
            <person name="Williams K.H."/>
            <person name="Hubbard S.S."/>
            <person name="Banfield J.F."/>
        </authorList>
    </citation>
    <scope>NUCLEOTIDE SEQUENCE [LARGE SCALE GENOMIC DNA]</scope>
</reference>
<dbReference type="Gene3D" id="3.40.1400.10">
    <property type="entry name" value="Sugar-phosphate isomerase, RpiB/LacA/LacB"/>
    <property type="match status" value="1"/>
</dbReference>
<sequence>MIIYIGADHKGFNLKEQIKKYLDQSGYSVLDMGNASKDESDNYPAFAKAVVHEVQGDTANRRGILMCGSGAGMCITANKFAGIRASIAFSPDHASAIKQEDDVNVLCLAADYLEPEQAKKIIAIWMQTSFDEEQRHKDRIEQIRQMEVELGLWK</sequence>
<accession>A0A1F8DUV5</accession>
<dbReference type="Proteomes" id="UP000177029">
    <property type="component" value="Unassembled WGS sequence"/>
</dbReference>
<comment type="similarity">
    <text evidence="1">Belongs to the LacAB/RpiB family.</text>
</comment>
<dbReference type="Pfam" id="PF02502">
    <property type="entry name" value="LacAB_rpiB"/>
    <property type="match status" value="1"/>
</dbReference>
<dbReference type="InterPro" id="IPR036569">
    <property type="entry name" value="RpiB_LacA_LacB_sf"/>
</dbReference>
<dbReference type="GO" id="GO:0005975">
    <property type="term" value="P:carbohydrate metabolic process"/>
    <property type="evidence" value="ECO:0007669"/>
    <property type="project" value="InterPro"/>
</dbReference>
<dbReference type="NCBIfam" id="NF004051">
    <property type="entry name" value="PRK05571.1"/>
    <property type="match status" value="1"/>
</dbReference>
<dbReference type="SUPFAM" id="SSF89623">
    <property type="entry name" value="Ribose/Galactose isomerase RpiB/AlsB"/>
    <property type="match status" value="1"/>
</dbReference>
<dbReference type="EMBL" id="MGIP01000002">
    <property type="protein sequence ID" value="OGM92390.1"/>
    <property type="molecule type" value="Genomic_DNA"/>
</dbReference>
<evidence type="ECO:0000313" key="3">
    <source>
        <dbReference type="Proteomes" id="UP000177029"/>
    </source>
</evidence>
<dbReference type="STRING" id="1802555.A2755_01330"/>
<evidence type="ECO:0000313" key="2">
    <source>
        <dbReference type="EMBL" id="OGM92390.1"/>
    </source>
</evidence>
<organism evidence="2 3">
    <name type="scientific">Candidatus Wolfebacteria bacterium RIFCSPHIGHO2_01_FULL_48_22</name>
    <dbReference type="NCBI Taxonomy" id="1802555"/>
    <lineage>
        <taxon>Bacteria</taxon>
        <taxon>Candidatus Wolfeibacteriota</taxon>
    </lineage>
</organism>
<evidence type="ECO:0000256" key="1">
    <source>
        <dbReference type="ARBA" id="ARBA00008754"/>
    </source>
</evidence>
<dbReference type="InterPro" id="IPR003500">
    <property type="entry name" value="RpiB_LacA_LacB"/>
</dbReference>
<protein>
    <recommendedName>
        <fullName evidence="4">Ribose-5-phosphate isomerase</fullName>
    </recommendedName>
</protein>
<proteinExistence type="inferred from homology"/>
<dbReference type="GO" id="GO:0016861">
    <property type="term" value="F:intramolecular oxidoreductase activity, interconverting aldoses and ketoses"/>
    <property type="evidence" value="ECO:0007669"/>
    <property type="project" value="UniProtKB-ARBA"/>
</dbReference>
<dbReference type="AlphaFoldDB" id="A0A1F8DUV5"/>
<name>A0A1F8DUV5_9BACT</name>